<evidence type="ECO:0000256" key="1">
    <source>
        <dbReference type="SAM" id="SignalP"/>
    </source>
</evidence>
<dbReference type="EMBL" id="JAYGHG010000043">
    <property type="protein sequence ID" value="MEA5583435.1"/>
    <property type="molecule type" value="Genomic_DNA"/>
</dbReference>
<feature type="chain" id="PRO_5045136618" evidence="1">
    <location>
        <begin position="25"/>
        <end position="402"/>
    </location>
</feature>
<dbReference type="RefSeq" id="WP_323197732.1">
    <property type="nucleotide sequence ID" value="NZ_JAYGHG010000043.1"/>
</dbReference>
<protein>
    <submittedName>
        <fullName evidence="2">Uncharacterized protein</fullName>
    </submittedName>
</protein>
<evidence type="ECO:0000313" key="2">
    <source>
        <dbReference type="EMBL" id="MEA5583435.1"/>
    </source>
</evidence>
<evidence type="ECO:0000313" key="3">
    <source>
        <dbReference type="Proteomes" id="UP001302120"/>
    </source>
</evidence>
<sequence length="402" mass="44060">MMKAKIFLCSIFVLLSISSLIVLATTKSQNAIKAEVVTTSKNLPQNLETAVREKMAQQLQINSKLLKLTKSEIATWEDCLPDKSGVIPTQACSAKSLSGWRVTISGQKENWVYYVTNNGLITLDATASLNTNILSALSKKLALKPDKISIIAAQLTKGFPTCSINGTCDIQPILGWRILVKGREKPFFLGMNGQDLNYGNLSLFLPSETEKMPRNLGKKVLEDVVSRHDKLTSNLEVESIKFITWNLCNGGGPTRPEMGNCPNIDISGWQMIVMSGDNRYVYYIPQAATLDPNFDALPDGMQSLSNSLVTTIRKEAAKWVKVSENMTGLHSTTPKFFDGCLNIDNQNLSCRQSIQAGWEVTVFGGNVPSGSPSWANASSSYNVNLAGNDIRFIQSGVWIPVP</sequence>
<organism evidence="2 3">
    <name type="scientific">Nodularia harveyana UHCC-0300</name>
    <dbReference type="NCBI Taxonomy" id="2974287"/>
    <lineage>
        <taxon>Bacteria</taxon>
        <taxon>Bacillati</taxon>
        <taxon>Cyanobacteriota</taxon>
        <taxon>Cyanophyceae</taxon>
        <taxon>Nostocales</taxon>
        <taxon>Nodulariaceae</taxon>
        <taxon>Nodularia</taxon>
    </lineage>
</organism>
<gene>
    <name evidence="2" type="ORF">VB620_19085</name>
</gene>
<accession>A0ABU5UIV1</accession>
<proteinExistence type="predicted"/>
<comment type="caution">
    <text evidence="2">The sequence shown here is derived from an EMBL/GenBank/DDBJ whole genome shotgun (WGS) entry which is preliminary data.</text>
</comment>
<dbReference type="Proteomes" id="UP001302120">
    <property type="component" value="Unassembled WGS sequence"/>
</dbReference>
<keyword evidence="3" id="KW-1185">Reference proteome</keyword>
<reference evidence="2 3" key="1">
    <citation type="submission" date="2023-12" db="EMBL/GenBank/DDBJ databases">
        <title>Baltic Sea Cyanobacteria.</title>
        <authorList>
            <person name="Delbaje E."/>
            <person name="Fewer D.P."/>
            <person name="Shishido T.K."/>
        </authorList>
    </citation>
    <scope>NUCLEOTIDE SEQUENCE [LARGE SCALE GENOMIC DNA]</scope>
    <source>
        <strain evidence="2 3">UHCC-0300</strain>
    </source>
</reference>
<feature type="signal peptide" evidence="1">
    <location>
        <begin position="1"/>
        <end position="24"/>
    </location>
</feature>
<name>A0ABU5UIV1_9CYAN</name>
<keyword evidence="1" id="KW-0732">Signal</keyword>